<feature type="region of interest" description="Disordered" evidence="9">
    <location>
        <begin position="1"/>
        <end position="43"/>
    </location>
</feature>
<evidence type="ECO:0000256" key="3">
    <source>
        <dbReference type="ARBA" id="ARBA00022448"/>
    </source>
</evidence>
<keyword evidence="4 10" id="KW-0812">Transmembrane</keyword>
<evidence type="ECO:0000256" key="1">
    <source>
        <dbReference type="ARBA" id="ARBA00004141"/>
    </source>
</evidence>
<dbReference type="InterPro" id="IPR003439">
    <property type="entry name" value="ABC_transporter-like_ATP-bd"/>
</dbReference>
<keyword evidence="13" id="KW-1185">Reference proteome</keyword>
<evidence type="ECO:0000256" key="8">
    <source>
        <dbReference type="ARBA" id="ARBA00023136"/>
    </source>
</evidence>
<dbReference type="InterPro" id="IPR043926">
    <property type="entry name" value="ABCG_dom"/>
</dbReference>
<evidence type="ECO:0000313" key="12">
    <source>
        <dbReference type="EMBL" id="TKR67738.1"/>
    </source>
</evidence>
<sequence length="661" mass="74812">MKSASEAKEPSEKPTAESKSESSKSEGVPAKKSNSETEKSNVFEESPKALVWKDLEVSVPVQRSGSWLQKFRSNKDGTNSKRRNVLHGISGVAEAGELLAIMGESGAGKTTLLNILTRRNTKGLKWVGEINVNGEIVSDEQMMRMSAYVQQVDMFCGNLTVKEHLKFSAHLRMHPRYSYEEREERVKKVIEDMGLVDCQNTKIAIRFSKSLSMGEMKRLSFASEVLTDPAILFCDEPTSGLDAFMARQVVVALRRLAKRGKTIVMTIHQPSSQVYDMFDKLCLMSLGKVAYLGPAREVVDLFGAAGYPLPPFTNPADHVIHTLATSEGREEKGIEINVKVRETFEASETAARLKERTHGTLSERSEKWNNEDLKTGSRYAAPYFRQLYYCTKRSFTSTLRDPLLLKVRFIQMFVTSLIIGLVNLQMHVTPKTVMNYNGILFNSIRDMQFMFMMPCVHRAACLPPRAPCQHLPRGCLLHWQEPRRTTQYVILPVIYAVIVNYIVDLHETVGQFFIFMLTCVLMTNLGTSVGYAGACIFGEIQTAVIYIPIMVIPMMVFGGFYIRLIPSYIDWLKYFSWFRYAYEAQMINRWGGENVNATVPGCEGNTDACTQGHDGNSIINKFLFKTTTDWMVYNIVIMIGFMLFFRVIAIIAMMARARFAR</sequence>
<evidence type="ECO:0000256" key="6">
    <source>
        <dbReference type="ARBA" id="ARBA00022840"/>
    </source>
</evidence>
<evidence type="ECO:0000256" key="2">
    <source>
        <dbReference type="ARBA" id="ARBA00005814"/>
    </source>
</evidence>
<evidence type="ECO:0000259" key="11">
    <source>
        <dbReference type="PROSITE" id="PS50893"/>
    </source>
</evidence>
<accession>A0A4U5MEX7</accession>
<keyword evidence="6" id="KW-0067">ATP-binding</keyword>
<dbReference type="EMBL" id="AZBU02000008">
    <property type="protein sequence ID" value="TKR67738.1"/>
    <property type="molecule type" value="Genomic_DNA"/>
</dbReference>
<keyword evidence="7 10" id="KW-1133">Transmembrane helix</keyword>
<dbReference type="GO" id="GO:0005886">
    <property type="term" value="C:plasma membrane"/>
    <property type="evidence" value="ECO:0007669"/>
    <property type="project" value="TreeGrafter"/>
</dbReference>
<gene>
    <name evidence="12" type="ORF">L596_023841</name>
</gene>
<protein>
    <recommendedName>
        <fullName evidence="11">ABC transporter domain-containing protein</fullName>
    </recommendedName>
</protein>
<dbReference type="InterPro" id="IPR013525">
    <property type="entry name" value="ABC2_TM"/>
</dbReference>
<comment type="subcellular location">
    <subcellularLocation>
        <location evidence="1">Membrane</location>
        <topology evidence="1">Multi-pass membrane protein</topology>
    </subcellularLocation>
</comment>
<dbReference type="GO" id="GO:0016887">
    <property type="term" value="F:ATP hydrolysis activity"/>
    <property type="evidence" value="ECO:0007669"/>
    <property type="project" value="InterPro"/>
</dbReference>
<keyword evidence="8 10" id="KW-0472">Membrane</keyword>
<keyword evidence="5" id="KW-0547">Nucleotide-binding</keyword>
<evidence type="ECO:0000256" key="7">
    <source>
        <dbReference type="ARBA" id="ARBA00022989"/>
    </source>
</evidence>
<dbReference type="Pfam" id="PF19055">
    <property type="entry name" value="ABC2_membrane_7"/>
    <property type="match status" value="1"/>
</dbReference>
<evidence type="ECO:0000256" key="4">
    <source>
        <dbReference type="ARBA" id="ARBA00022692"/>
    </source>
</evidence>
<comment type="similarity">
    <text evidence="2">Belongs to the ABC transporter superfamily. ABCG family. Eye pigment precursor importer (TC 3.A.1.204) subfamily.</text>
</comment>
<proteinExistence type="inferred from homology"/>
<dbReference type="PANTHER" id="PTHR48041">
    <property type="entry name" value="ABC TRANSPORTER G FAMILY MEMBER 28"/>
    <property type="match status" value="1"/>
</dbReference>
<evidence type="ECO:0000313" key="13">
    <source>
        <dbReference type="Proteomes" id="UP000298663"/>
    </source>
</evidence>
<dbReference type="OrthoDB" id="66620at2759"/>
<dbReference type="Pfam" id="PF01061">
    <property type="entry name" value="ABC2_membrane"/>
    <property type="match status" value="2"/>
</dbReference>
<dbReference type="InterPro" id="IPR050352">
    <property type="entry name" value="ABCG_transporters"/>
</dbReference>
<evidence type="ECO:0000256" key="5">
    <source>
        <dbReference type="ARBA" id="ARBA00022741"/>
    </source>
</evidence>
<feature type="transmembrane region" description="Helical" evidence="10">
    <location>
        <begin position="403"/>
        <end position="424"/>
    </location>
</feature>
<feature type="domain" description="ABC transporter" evidence="11">
    <location>
        <begin position="68"/>
        <end position="311"/>
    </location>
</feature>
<evidence type="ECO:0000256" key="10">
    <source>
        <dbReference type="SAM" id="Phobius"/>
    </source>
</evidence>
<dbReference type="SUPFAM" id="SSF52540">
    <property type="entry name" value="P-loop containing nucleoside triphosphate hydrolases"/>
    <property type="match status" value="1"/>
</dbReference>
<dbReference type="SMART" id="SM00382">
    <property type="entry name" value="AAA"/>
    <property type="match status" value="1"/>
</dbReference>
<feature type="transmembrane region" description="Helical" evidence="10">
    <location>
        <begin position="630"/>
        <end position="655"/>
    </location>
</feature>
<dbReference type="InterPro" id="IPR027417">
    <property type="entry name" value="P-loop_NTPase"/>
</dbReference>
<reference evidence="12 13" key="1">
    <citation type="journal article" date="2015" name="Genome Biol.">
        <title>Comparative genomics of Steinernema reveals deeply conserved gene regulatory networks.</title>
        <authorList>
            <person name="Dillman A.R."/>
            <person name="Macchietto M."/>
            <person name="Porter C.F."/>
            <person name="Rogers A."/>
            <person name="Williams B."/>
            <person name="Antoshechkin I."/>
            <person name="Lee M.M."/>
            <person name="Goodwin Z."/>
            <person name="Lu X."/>
            <person name="Lewis E.E."/>
            <person name="Goodrich-Blair H."/>
            <person name="Stock S.P."/>
            <person name="Adams B.J."/>
            <person name="Sternberg P.W."/>
            <person name="Mortazavi A."/>
        </authorList>
    </citation>
    <scope>NUCLEOTIDE SEQUENCE [LARGE SCALE GENOMIC DNA]</scope>
    <source>
        <strain evidence="12 13">ALL</strain>
    </source>
</reference>
<name>A0A4U5MEX7_STECR</name>
<comment type="caution">
    <text evidence="12">The sequence shown here is derived from an EMBL/GenBank/DDBJ whole genome shotgun (WGS) entry which is preliminary data.</text>
</comment>
<dbReference type="InterPro" id="IPR003593">
    <property type="entry name" value="AAA+_ATPase"/>
</dbReference>
<organism evidence="12 13">
    <name type="scientific">Steinernema carpocapsae</name>
    <name type="common">Entomopathogenic nematode</name>
    <dbReference type="NCBI Taxonomy" id="34508"/>
    <lineage>
        <taxon>Eukaryota</taxon>
        <taxon>Metazoa</taxon>
        <taxon>Ecdysozoa</taxon>
        <taxon>Nematoda</taxon>
        <taxon>Chromadorea</taxon>
        <taxon>Rhabditida</taxon>
        <taxon>Tylenchina</taxon>
        <taxon>Panagrolaimomorpha</taxon>
        <taxon>Strongyloidoidea</taxon>
        <taxon>Steinernematidae</taxon>
        <taxon>Steinernema</taxon>
    </lineage>
</organism>
<reference evidence="12 13" key="2">
    <citation type="journal article" date="2019" name="G3 (Bethesda)">
        <title>Hybrid Assembly of the Genome of the Entomopathogenic Nematode Steinernema carpocapsae Identifies the X-Chromosome.</title>
        <authorList>
            <person name="Serra L."/>
            <person name="Macchietto M."/>
            <person name="Macias-Munoz A."/>
            <person name="McGill C.J."/>
            <person name="Rodriguez I.M."/>
            <person name="Rodriguez B."/>
            <person name="Murad R."/>
            <person name="Mortazavi A."/>
        </authorList>
    </citation>
    <scope>NUCLEOTIDE SEQUENCE [LARGE SCALE GENOMIC DNA]</scope>
    <source>
        <strain evidence="12 13">ALL</strain>
    </source>
</reference>
<feature type="transmembrane region" description="Helical" evidence="10">
    <location>
        <begin position="543"/>
        <end position="562"/>
    </location>
</feature>
<dbReference type="GO" id="GO:0005524">
    <property type="term" value="F:ATP binding"/>
    <property type="evidence" value="ECO:0007669"/>
    <property type="project" value="UniProtKB-KW"/>
</dbReference>
<feature type="compositionally biased region" description="Basic and acidic residues" evidence="9">
    <location>
        <begin position="1"/>
        <end position="24"/>
    </location>
</feature>
<feature type="transmembrane region" description="Helical" evidence="10">
    <location>
        <begin position="486"/>
        <end position="503"/>
    </location>
</feature>
<keyword evidence="3" id="KW-0813">Transport</keyword>
<dbReference type="GO" id="GO:0140359">
    <property type="term" value="F:ABC-type transporter activity"/>
    <property type="evidence" value="ECO:0007669"/>
    <property type="project" value="InterPro"/>
</dbReference>
<dbReference type="PANTHER" id="PTHR48041:SF68">
    <property type="entry name" value="ABC TRANSPORTER DOMAIN-CONTAINING PROTEIN"/>
    <property type="match status" value="1"/>
</dbReference>
<feature type="transmembrane region" description="Helical" evidence="10">
    <location>
        <begin position="509"/>
        <end position="531"/>
    </location>
</feature>
<dbReference type="Pfam" id="PF00005">
    <property type="entry name" value="ABC_tran"/>
    <property type="match status" value="1"/>
</dbReference>
<dbReference type="AlphaFoldDB" id="A0A4U5MEX7"/>
<feature type="compositionally biased region" description="Basic and acidic residues" evidence="9">
    <location>
        <begin position="33"/>
        <end position="43"/>
    </location>
</feature>
<dbReference type="PROSITE" id="PS50893">
    <property type="entry name" value="ABC_TRANSPORTER_2"/>
    <property type="match status" value="1"/>
</dbReference>
<dbReference type="CDD" id="cd03213">
    <property type="entry name" value="ABCG_EPDR"/>
    <property type="match status" value="1"/>
</dbReference>
<dbReference type="Gene3D" id="3.40.50.300">
    <property type="entry name" value="P-loop containing nucleotide triphosphate hydrolases"/>
    <property type="match status" value="1"/>
</dbReference>
<dbReference type="Proteomes" id="UP000298663">
    <property type="component" value="Unassembled WGS sequence"/>
</dbReference>
<evidence type="ECO:0000256" key="9">
    <source>
        <dbReference type="SAM" id="MobiDB-lite"/>
    </source>
</evidence>
<dbReference type="STRING" id="34508.A0A4U5MEX7"/>